<dbReference type="PANTHER" id="PTHR43668:SF4">
    <property type="entry name" value="ALLANTOINASE"/>
    <property type="match status" value="1"/>
</dbReference>
<sequence>MSSILIKSAQLVNEGKVEVADVYISNGRIEMIAQEINHPADQEINAEGLHLLPGLIDDQVHFREPGLTYKADIWHESRAAVAGGTTSFMEMPNTVPNTLTQQLLQDKYDIAAKNALANYSFFMGAANDNLEEVLKTNPRDVCGIKVFMGSSTGNMLVDNEKALEGIFANAPTLVATHCEDEATIKANLALFKEKYGEDGLKIEMHPLIRSEEACYLSSSKAVELAKKHNTRLHILHISTAKEIALFSHDIPLKDKKITAEACIHHLWFSDQDYASKGNFIKWNPAVKTANDRDQILKALLDGHIDVIATDHAPHTMEEKSQPYASAPSGGPLVQHALQALLDMVKAGKMTLEQLVQKSAHNTATLFQIEDRGYIREGYWADLVLVDLNKPYTVSKANILSKCGWSPFEGHTFSSTIEHTFVSGKLAFSNGRLIEKGAGERLLFNR</sequence>
<reference evidence="8 10" key="2">
    <citation type="submission" date="2019-10" db="EMBL/GenBank/DDBJ databases">
        <authorList>
            <person name="Karimi E."/>
        </authorList>
    </citation>
    <scope>NUCLEOTIDE SEQUENCE [LARGE SCALE GENOMIC DNA]</scope>
    <source>
        <strain evidence="8">Sphingobacterium sp. 8BC</strain>
    </source>
</reference>
<dbReference type="Gene3D" id="2.30.40.10">
    <property type="entry name" value="Urease, subunit C, domain 1"/>
    <property type="match status" value="1"/>
</dbReference>
<organism evidence="7 9">
    <name type="scientific">Sphingobacterium multivorum</name>
    <dbReference type="NCBI Taxonomy" id="28454"/>
    <lineage>
        <taxon>Bacteria</taxon>
        <taxon>Pseudomonadati</taxon>
        <taxon>Bacteroidota</taxon>
        <taxon>Sphingobacteriia</taxon>
        <taxon>Sphingobacteriales</taxon>
        <taxon>Sphingobacteriaceae</taxon>
        <taxon>Sphingobacterium</taxon>
    </lineage>
</organism>
<evidence type="ECO:0000256" key="3">
    <source>
        <dbReference type="ARBA" id="ARBA00010286"/>
    </source>
</evidence>
<evidence type="ECO:0000313" key="8">
    <source>
        <dbReference type="EMBL" id="VXC97840.1"/>
    </source>
</evidence>
<proteinExistence type="inferred from homology"/>
<dbReference type="CDD" id="cd01318">
    <property type="entry name" value="DHOase_IIb"/>
    <property type="match status" value="1"/>
</dbReference>
<evidence type="ECO:0000256" key="4">
    <source>
        <dbReference type="ARBA" id="ARBA00022723"/>
    </source>
</evidence>
<reference evidence="7 9" key="1">
    <citation type="submission" date="2018-06" db="EMBL/GenBank/DDBJ databases">
        <authorList>
            <consortium name="Pathogen Informatics"/>
            <person name="Doyle S."/>
        </authorList>
    </citation>
    <scope>NUCLEOTIDE SEQUENCE [LARGE SCALE GENOMIC DNA]</scope>
    <source>
        <strain evidence="7 9">NCTC11343</strain>
    </source>
</reference>
<dbReference type="PROSITE" id="PS00483">
    <property type="entry name" value="DIHYDROOROTASE_2"/>
    <property type="match status" value="1"/>
</dbReference>
<keyword evidence="4" id="KW-0479">Metal-binding</keyword>
<protein>
    <submittedName>
        <fullName evidence="7">Dihydroorotase</fullName>
        <ecNumber evidence="7">3.5.2.3</ecNumber>
    </submittedName>
</protein>
<dbReference type="Pfam" id="PF01979">
    <property type="entry name" value="Amidohydro_1"/>
    <property type="match status" value="1"/>
</dbReference>
<evidence type="ECO:0000259" key="6">
    <source>
        <dbReference type="Pfam" id="PF01979"/>
    </source>
</evidence>
<evidence type="ECO:0000256" key="1">
    <source>
        <dbReference type="ARBA" id="ARBA00001947"/>
    </source>
</evidence>
<comment type="cofactor">
    <cofactor evidence="1">
        <name>Zn(2+)</name>
        <dbReference type="ChEBI" id="CHEBI:29105"/>
    </cofactor>
</comment>
<feature type="domain" description="Amidohydrolase-related" evidence="6">
    <location>
        <begin position="51"/>
        <end position="425"/>
    </location>
</feature>
<dbReference type="EMBL" id="CABWMV010000024">
    <property type="protein sequence ID" value="VXC97840.1"/>
    <property type="molecule type" value="Genomic_DNA"/>
</dbReference>
<dbReference type="InterPro" id="IPR006680">
    <property type="entry name" value="Amidohydro-rel"/>
</dbReference>
<name>A0A2X2IUC1_SPHMU</name>
<dbReference type="InterPro" id="IPR011059">
    <property type="entry name" value="Metal-dep_hydrolase_composite"/>
</dbReference>
<gene>
    <name evidence="7" type="primary">pyrC_1</name>
    <name evidence="7" type="ORF">NCTC11343_01480</name>
    <name evidence="8" type="ORF">SPHINGO8BC_51305</name>
</gene>
<accession>A0A654CZW1</accession>
<dbReference type="AlphaFoldDB" id="A0A2X2IUC1"/>
<evidence type="ECO:0000256" key="2">
    <source>
        <dbReference type="ARBA" id="ARBA00002368"/>
    </source>
</evidence>
<dbReference type="GeneID" id="97181646"/>
<dbReference type="Proteomes" id="UP000432350">
    <property type="component" value="Unassembled WGS sequence"/>
</dbReference>
<keyword evidence="5 7" id="KW-0378">Hydrolase</keyword>
<dbReference type="Proteomes" id="UP000251241">
    <property type="component" value="Unassembled WGS sequence"/>
</dbReference>
<dbReference type="SUPFAM" id="SSF51338">
    <property type="entry name" value="Composite domain of metallo-dependent hydrolases"/>
    <property type="match status" value="1"/>
</dbReference>
<dbReference type="RefSeq" id="WP_070567239.1">
    <property type="nucleotide sequence ID" value="NZ_CP068086.1"/>
</dbReference>
<dbReference type="EC" id="3.5.2.3" evidence="7"/>
<evidence type="ECO:0000313" key="7">
    <source>
        <dbReference type="EMBL" id="SPZ84924.1"/>
    </source>
</evidence>
<dbReference type="GO" id="GO:0004151">
    <property type="term" value="F:dihydroorotase activity"/>
    <property type="evidence" value="ECO:0007669"/>
    <property type="project" value="UniProtKB-EC"/>
</dbReference>
<dbReference type="SUPFAM" id="SSF51556">
    <property type="entry name" value="Metallo-dependent hydrolases"/>
    <property type="match status" value="1"/>
</dbReference>
<comment type="similarity">
    <text evidence="3">Belongs to the metallo-dependent hydrolases superfamily. DHOase family. Class I DHOase subfamily.</text>
</comment>
<dbReference type="InterPro" id="IPR050138">
    <property type="entry name" value="DHOase/Allantoinase_Hydrolase"/>
</dbReference>
<dbReference type="GO" id="GO:0005737">
    <property type="term" value="C:cytoplasm"/>
    <property type="evidence" value="ECO:0007669"/>
    <property type="project" value="TreeGrafter"/>
</dbReference>
<dbReference type="InterPro" id="IPR002195">
    <property type="entry name" value="Dihydroorotase_CS"/>
</dbReference>
<evidence type="ECO:0000256" key="5">
    <source>
        <dbReference type="ARBA" id="ARBA00022801"/>
    </source>
</evidence>
<dbReference type="GO" id="GO:0046872">
    <property type="term" value="F:metal ion binding"/>
    <property type="evidence" value="ECO:0007669"/>
    <property type="project" value="UniProtKB-KW"/>
</dbReference>
<dbReference type="GO" id="GO:0004038">
    <property type="term" value="F:allantoinase activity"/>
    <property type="evidence" value="ECO:0007669"/>
    <property type="project" value="TreeGrafter"/>
</dbReference>
<dbReference type="EMBL" id="UAUU01000005">
    <property type="protein sequence ID" value="SPZ84924.1"/>
    <property type="molecule type" value="Genomic_DNA"/>
</dbReference>
<dbReference type="PANTHER" id="PTHR43668">
    <property type="entry name" value="ALLANTOINASE"/>
    <property type="match status" value="1"/>
</dbReference>
<comment type="function">
    <text evidence="2">Catalyzes the reversible cyclization of carbamoyl aspartate to dihydroorotate.</text>
</comment>
<dbReference type="InterPro" id="IPR032466">
    <property type="entry name" value="Metal_Hydrolase"/>
</dbReference>
<dbReference type="Gene3D" id="3.20.20.140">
    <property type="entry name" value="Metal-dependent hydrolases"/>
    <property type="match status" value="1"/>
</dbReference>
<evidence type="ECO:0000313" key="9">
    <source>
        <dbReference type="Proteomes" id="UP000251241"/>
    </source>
</evidence>
<dbReference type="NCBIfam" id="NF006688">
    <property type="entry name" value="PRK09236.1"/>
    <property type="match status" value="1"/>
</dbReference>
<accession>A0A2X2IUC1</accession>
<evidence type="ECO:0000313" key="10">
    <source>
        <dbReference type="Proteomes" id="UP000432350"/>
    </source>
</evidence>
<dbReference type="GO" id="GO:0006145">
    <property type="term" value="P:purine nucleobase catabolic process"/>
    <property type="evidence" value="ECO:0007669"/>
    <property type="project" value="TreeGrafter"/>
</dbReference>